<dbReference type="InterPro" id="IPR014710">
    <property type="entry name" value="RmlC-like_jellyroll"/>
</dbReference>
<dbReference type="EMBL" id="JAOCDZ010000035">
    <property type="protein sequence ID" value="MDH0740068.1"/>
    <property type="molecule type" value="Genomic_DNA"/>
</dbReference>
<evidence type="ECO:0000256" key="5">
    <source>
        <dbReference type="ARBA" id="ARBA00029758"/>
    </source>
</evidence>
<evidence type="ECO:0000256" key="9">
    <source>
        <dbReference type="PIRSR" id="PIRSR600888-3"/>
    </source>
</evidence>
<dbReference type="PANTHER" id="PTHR21047:SF2">
    <property type="entry name" value="THYMIDINE DIPHOSPHO-4-KETO-RHAMNOSE 3,5-EPIMERASE"/>
    <property type="match status" value="1"/>
</dbReference>
<gene>
    <name evidence="10" type="ORF">N5D93_30000</name>
</gene>
<feature type="site" description="Participates in a stacking interaction with the thymidine ring of dTDP-4-oxo-6-deoxyglucose" evidence="9">
    <location>
        <position position="140"/>
    </location>
</feature>
<evidence type="ECO:0000313" key="11">
    <source>
        <dbReference type="Proteomes" id="UP001161094"/>
    </source>
</evidence>
<evidence type="ECO:0000256" key="8">
    <source>
        <dbReference type="PIRSR" id="PIRSR600888-1"/>
    </source>
</evidence>
<organism evidence="10 11">
    <name type="scientific">Achromobacter spanius</name>
    <dbReference type="NCBI Taxonomy" id="217203"/>
    <lineage>
        <taxon>Bacteria</taxon>
        <taxon>Pseudomonadati</taxon>
        <taxon>Pseudomonadota</taxon>
        <taxon>Betaproteobacteria</taxon>
        <taxon>Burkholderiales</taxon>
        <taxon>Alcaligenaceae</taxon>
        <taxon>Achromobacter</taxon>
    </lineage>
</organism>
<dbReference type="SUPFAM" id="SSF51182">
    <property type="entry name" value="RmlC-like cupins"/>
    <property type="match status" value="1"/>
</dbReference>
<dbReference type="InterPro" id="IPR000888">
    <property type="entry name" value="RmlC-like"/>
</dbReference>
<dbReference type="EC" id="5.1.3.13" evidence="3"/>
<dbReference type="AlphaFoldDB" id="A0AA42LV98"/>
<evidence type="ECO:0000256" key="1">
    <source>
        <dbReference type="ARBA" id="ARBA00001298"/>
    </source>
</evidence>
<comment type="caution">
    <text evidence="10">The sequence shown here is derived from an EMBL/GenBank/DDBJ whole genome shotgun (WGS) entry which is preliminary data.</text>
</comment>
<dbReference type="GO" id="GO:0000271">
    <property type="term" value="P:polysaccharide biosynthetic process"/>
    <property type="evidence" value="ECO:0007669"/>
    <property type="project" value="TreeGrafter"/>
</dbReference>
<dbReference type="Proteomes" id="UP001161094">
    <property type="component" value="Unassembled WGS sequence"/>
</dbReference>
<protein>
    <recommendedName>
        <fullName evidence="4">dTDP-4-dehydrorhamnose 3,5-epimerase</fullName>
        <ecNumber evidence="3">5.1.3.13</ecNumber>
    </recommendedName>
    <alternativeName>
        <fullName evidence="6">Thymidine diphospho-4-keto-rhamnose 3,5-epimerase</fullName>
    </alternativeName>
    <alternativeName>
        <fullName evidence="5">dTDP-4-keto-6-deoxyglucose 3,5-epimerase</fullName>
    </alternativeName>
    <alternativeName>
        <fullName evidence="7">dTDP-6-deoxy-D-xylo-4-hexulose 3,5-epimerase</fullName>
    </alternativeName>
</protein>
<comment type="catalytic activity">
    <reaction evidence="1">
        <text>dTDP-4-dehydro-6-deoxy-alpha-D-glucose = dTDP-4-dehydro-beta-L-rhamnose</text>
        <dbReference type="Rhea" id="RHEA:16969"/>
        <dbReference type="ChEBI" id="CHEBI:57649"/>
        <dbReference type="ChEBI" id="CHEBI:62830"/>
        <dbReference type="EC" id="5.1.3.13"/>
    </reaction>
</comment>
<feature type="active site" description="Proton acceptor" evidence="8">
    <location>
        <position position="64"/>
    </location>
</feature>
<evidence type="ECO:0000313" key="10">
    <source>
        <dbReference type="EMBL" id="MDH0740068.1"/>
    </source>
</evidence>
<dbReference type="Gene3D" id="2.60.120.10">
    <property type="entry name" value="Jelly Rolls"/>
    <property type="match status" value="1"/>
</dbReference>
<evidence type="ECO:0000256" key="7">
    <source>
        <dbReference type="ARBA" id="ARBA00033311"/>
    </source>
</evidence>
<feature type="active site" description="Proton donor" evidence="8">
    <location>
        <position position="134"/>
    </location>
</feature>
<dbReference type="RefSeq" id="WP_259248571.1">
    <property type="nucleotide sequence ID" value="NZ_JAOCDZ010000035.1"/>
</dbReference>
<evidence type="ECO:0000256" key="3">
    <source>
        <dbReference type="ARBA" id="ARBA00012098"/>
    </source>
</evidence>
<reference evidence="10" key="1">
    <citation type="submission" date="2022-09" db="EMBL/GenBank/DDBJ databases">
        <title>Intensive care unit water sources are persistently colonized with multi-drug resistant bacteria and are the site of extensive horizontal gene transfer of antibiotic resistance genes.</title>
        <authorList>
            <person name="Diorio-Toth L."/>
        </authorList>
    </citation>
    <scope>NUCLEOTIDE SEQUENCE</scope>
    <source>
        <strain evidence="10">GD03843</strain>
    </source>
</reference>
<dbReference type="Pfam" id="PF00908">
    <property type="entry name" value="dTDP_sugar_isom"/>
    <property type="match status" value="1"/>
</dbReference>
<name>A0AA42LV98_9BURK</name>
<proteinExistence type="predicted"/>
<dbReference type="GO" id="GO:0008830">
    <property type="term" value="F:dTDP-4-dehydrorhamnose 3,5-epimerase activity"/>
    <property type="evidence" value="ECO:0007669"/>
    <property type="project" value="UniProtKB-EC"/>
</dbReference>
<sequence length="185" mass="20305">MSLDIIDTPLAGLKIVQRHPRGDARGFLARLFDGADLRACGWAGAMEQVNHTHTAQAGTVRGMHYQLPPHAEIKLVSCIRGAVWDVAVDVRQGSPTFLQWHAERLSADNGRALLIPEGFAHGFQTLTDDVDMLYCHSAPYAPQSEAGLHFQDARLGIAWPLPLTQVSERDQQHPRLDTAFPGVAL</sequence>
<dbReference type="GO" id="GO:0005829">
    <property type="term" value="C:cytosol"/>
    <property type="evidence" value="ECO:0007669"/>
    <property type="project" value="TreeGrafter"/>
</dbReference>
<dbReference type="InterPro" id="IPR011051">
    <property type="entry name" value="RmlC_Cupin_sf"/>
</dbReference>
<dbReference type="PANTHER" id="PTHR21047">
    <property type="entry name" value="DTDP-6-DEOXY-D-GLUCOSE-3,5 EPIMERASE"/>
    <property type="match status" value="1"/>
</dbReference>
<accession>A0AA42LV98</accession>
<dbReference type="GO" id="GO:0019305">
    <property type="term" value="P:dTDP-rhamnose biosynthetic process"/>
    <property type="evidence" value="ECO:0007669"/>
    <property type="project" value="TreeGrafter"/>
</dbReference>
<dbReference type="CDD" id="cd00438">
    <property type="entry name" value="cupin_RmlC"/>
    <property type="match status" value="1"/>
</dbReference>
<comment type="function">
    <text evidence="2">Catalyzes the epimerization of the C3' and C5'positions of dTDP-6-deoxy-D-xylo-4-hexulose, forming dTDP-6-deoxy-L-lyxo-4-hexulose.</text>
</comment>
<evidence type="ECO:0000256" key="2">
    <source>
        <dbReference type="ARBA" id="ARBA00001997"/>
    </source>
</evidence>
<evidence type="ECO:0000256" key="4">
    <source>
        <dbReference type="ARBA" id="ARBA00019595"/>
    </source>
</evidence>
<evidence type="ECO:0000256" key="6">
    <source>
        <dbReference type="ARBA" id="ARBA00031424"/>
    </source>
</evidence>